<sequence>MKLTTTLALTALSLPTLTTAIPNSSSSSTTSSNTTSTKTVLHASTTPATSLDGSVMVRINLPDGDTFWVPRSIVTGFNAAPLVSAYIASYLATASPNATDVQLTQAKVISTSGTTSTTTITSTSTILSTSTVTATATGGWYTLGYGSATYTVPASVATGFDAAGAISSYIAGLQGSASAATSLTTSATASATASATDGSDDGDDDSDDDSDDEDDSSDS</sequence>
<evidence type="ECO:0000313" key="4">
    <source>
        <dbReference type="Proteomes" id="UP000799436"/>
    </source>
</evidence>
<dbReference type="AlphaFoldDB" id="A0A6G1L0W2"/>
<accession>A0A6G1L0W2</accession>
<feature type="chain" id="PRO_5026287454" evidence="2">
    <location>
        <begin position="21"/>
        <end position="219"/>
    </location>
</feature>
<feature type="signal peptide" evidence="2">
    <location>
        <begin position="1"/>
        <end position="20"/>
    </location>
</feature>
<name>A0A6G1L0W2_9PEZI</name>
<dbReference type="EMBL" id="ML995871">
    <property type="protein sequence ID" value="KAF2766455.1"/>
    <property type="molecule type" value="Genomic_DNA"/>
</dbReference>
<dbReference type="Proteomes" id="UP000799436">
    <property type="component" value="Unassembled WGS sequence"/>
</dbReference>
<evidence type="ECO:0000256" key="2">
    <source>
        <dbReference type="SAM" id="SignalP"/>
    </source>
</evidence>
<feature type="compositionally biased region" description="Acidic residues" evidence="1">
    <location>
        <begin position="198"/>
        <end position="219"/>
    </location>
</feature>
<protein>
    <submittedName>
        <fullName evidence="3">Uncharacterized protein</fullName>
    </submittedName>
</protein>
<keyword evidence="4" id="KW-1185">Reference proteome</keyword>
<proteinExistence type="predicted"/>
<feature type="compositionally biased region" description="Low complexity" evidence="1">
    <location>
        <begin position="22"/>
        <end position="37"/>
    </location>
</feature>
<evidence type="ECO:0000313" key="3">
    <source>
        <dbReference type="EMBL" id="KAF2766455.1"/>
    </source>
</evidence>
<evidence type="ECO:0000256" key="1">
    <source>
        <dbReference type="SAM" id="MobiDB-lite"/>
    </source>
</evidence>
<dbReference type="OrthoDB" id="10471348at2759"/>
<keyword evidence="2" id="KW-0732">Signal</keyword>
<feature type="region of interest" description="Disordered" evidence="1">
    <location>
        <begin position="189"/>
        <end position="219"/>
    </location>
</feature>
<reference evidence="3" key="1">
    <citation type="journal article" date="2020" name="Stud. Mycol.">
        <title>101 Dothideomycetes genomes: a test case for predicting lifestyles and emergence of pathogens.</title>
        <authorList>
            <person name="Haridas S."/>
            <person name="Albert R."/>
            <person name="Binder M."/>
            <person name="Bloem J."/>
            <person name="Labutti K."/>
            <person name="Salamov A."/>
            <person name="Andreopoulos B."/>
            <person name="Baker S."/>
            <person name="Barry K."/>
            <person name="Bills G."/>
            <person name="Bluhm B."/>
            <person name="Cannon C."/>
            <person name="Castanera R."/>
            <person name="Culley D."/>
            <person name="Daum C."/>
            <person name="Ezra D."/>
            <person name="Gonzalez J."/>
            <person name="Henrissat B."/>
            <person name="Kuo A."/>
            <person name="Liang C."/>
            <person name="Lipzen A."/>
            <person name="Lutzoni F."/>
            <person name="Magnuson J."/>
            <person name="Mondo S."/>
            <person name="Nolan M."/>
            <person name="Ohm R."/>
            <person name="Pangilinan J."/>
            <person name="Park H.-J."/>
            <person name="Ramirez L."/>
            <person name="Alfaro M."/>
            <person name="Sun H."/>
            <person name="Tritt A."/>
            <person name="Yoshinaga Y."/>
            <person name="Zwiers L.-H."/>
            <person name="Turgeon B."/>
            <person name="Goodwin S."/>
            <person name="Spatafora J."/>
            <person name="Crous P."/>
            <person name="Grigoriev I."/>
        </authorList>
    </citation>
    <scope>NUCLEOTIDE SEQUENCE</scope>
    <source>
        <strain evidence="3">CBS 116005</strain>
    </source>
</reference>
<organism evidence="3 4">
    <name type="scientific">Teratosphaeria nubilosa</name>
    <dbReference type="NCBI Taxonomy" id="161662"/>
    <lineage>
        <taxon>Eukaryota</taxon>
        <taxon>Fungi</taxon>
        <taxon>Dikarya</taxon>
        <taxon>Ascomycota</taxon>
        <taxon>Pezizomycotina</taxon>
        <taxon>Dothideomycetes</taxon>
        <taxon>Dothideomycetidae</taxon>
        <taxon>Mycosphaerellales</taxon>
        <taxon>Teratosphaeriaceae</taxon>
        <taxon>Teratosphaeria</taxon>
    </lineage>
</organism>
<feature type="region of interest" description="Disordered" evidence="1">
    <location>
        <begin position="22"/>
        <end position="41"/>
    </location>
</feature>
<gene>
    <name evidence="3" type="ORF">EJ03DRAFT_353941</name>
</gene>